<evidence type="ECO:0008006" key="5">
    <source>
        <dbReference type="Google" id="ProtNLM"/>
    </source>
</evidence>
<comment type="caution">
    <text evidence="3">The sequence shown here is derived from an EMBL/GenBank/DDBJ whole genome shotgun (WGS) entry which is preliminary data.</text>
</comment>
<dbReference type="Gene3D" id="1.25.40.10">
    <property type="entry name" value="Tetratricopeptide repeat domain"/>
    <property type="match status" value="4"/>
</dbReference>
<evidence type="ECO:0000256" key="2">
    <source>
        <dbReference type="PROSITE-ProRule" id="PRU00708"/>
    </source>
</evidence>
<gene>
    <name evidence="3" type="ORF">QN277_026308</name>
</gene>
<dbReference type="Pfam" id="PF20431">
    <property type="entry name" value="E_motif"/>
    <property type="match status" value="1"/>
</dbReference>
<reference evidence="3" key="1">
    <citation type="submission" date="2023-10" db="EMBL/GenBank/DDBJ databases">
        <title>Chromosome-level genome of the transformable northern wattle, Acacia crassicarpa.</title>
        <authorList>
            <person name="Massaro I."/>
            <person name="Sinha N.R."/>
            <person name="Poethig S."/>
            <person name="Leichty A.R."/>
        </authorList>
    </citation>
    <scope>NUCLEOTIDE SEQUENCE</scope>
    <source>
        <strain evidence="3">Acra3RX</strain>
        <tissue evidence="3">Leaf</tissue>
    </source>
</reference>
<accession>A0AAE1JB28</accession>
<dbReference type="FunFam" id="1.25.40.10:FF:001392">
    <property type="entry name" value="Pentatricopeptide repeat-containing protein, mitochondrial isoform A"/>
    <property type="match status" value="1"/>
</dbReference>
<dbReference type="Pfam" id="PF01535">
    <property type="entry name" value="PPR"/>
    <property type="match status" value="6"/>
</dbReference>
<dbReference type="InterPro" id="IPR046960">
    <property type="entry name" value="PPR_At4g14850-like_plant"/>
</dbReference>
<dbReference type="PANTHER" id="PTHR47926">
    <property type="entry name" value="PENTATRICOPEPTIDE REPEAT-CONTAINING PROTEIN"/>
    <property type="match status" value="1"/>
</dbReference>
<protein>
    <recommendedName>
        <fullName evidence="5">Pentatricopeptide repeat-containing protein</fullName>
    </recommendedName>
</protein>
<evidence type="ECO:0000256" key="1">
    <source>
        <dbReference type="ARBA" id="ARBA00022737"/>
    </source>
</evidence>
<dbReference type="Proteomes" id="UP001293593">
    <property type="component" value="Unassembled WGS sequence"/>
</dbReference>
<evidence type="ECO:0000313" key="4">
    <source>
        <dbReference type="Proteomes" id="UP001293593"/>
    </source>
</evidence>
<dbReference type="InterPro" id="IPR046848">
    <property type="entry name" value="E_motif"/>
</dbReference>
<dbReference type="GO" id="GO:0003723">
    <property type="term" value="F:RNA binding"/>
    <property type="evidence" value="ECO:0007669"/>
    <property type="project" value="InterPro"/>
</dbReference>
<dbReference type="AlphaFoldDB" id="A0AAE1JB28"/>
<dbReference type="SUPFAM" id="SSF48452">
    <property type="entry name" value="TPR-like"/>
    <property type="match status" value="1"/>
</dbReference>
<dbReference type="Pfam" id="PF13041">
    <property type="entry name" value="PPR_2"/>
    <property type="match status" value="1"/>
</dbReference>
<dbReference type="NCBIfam" id="TIGR00756">
    <property type="entry name" value="PPR"/>
    <property type="match status" value="3"/>
</dbReference>
<feature type="repeat" description="PPR" evidence="2">
    <location>
        <begin position="241"/>
        <end position="276"/>
    </location>
</feature>
<dbReference type="FunFam" id="1.25.40.10:FF:000712">
    <property type="entry name" value="Os07g0670000 protein"/>
    <property type="match status" value="1"/>
</dbReference>
<dbReference type="InterPro" id="IPR002885">
    <property type="entry name" value="PPR_rpt"/>
</dbReference>
<dbReference type="FunFam" id="1.25.40.10:FF:000453">
    <property type="entry name" value="Pentatricopeptide repeat-containing protein mitochondrial"/>
    <property type="match status" value="1"/>
</dbReference>
<dbReference type="PANTHER" id="PTHR47926:SF524">
    <property type="entry name" value="(WILD MALAYSIAN BANANA) HYPOTHETICAL PROTEIN"/>
    <property type="match status" value="1"/>
</dbReference>
<dbReference type="InterPro" id="IPR011990">
    <property type="entry name" value="TPR-like_helical_dom_sf"/>
</dbReference>
<dbReference type="EMBL" id="JAWXYG010000008">
    <property type="protein sequence ID" value="KAK4265228.1"/>
    <property type="molecule type" value="Genomic_DNA"/>
</dbReference>
<dbReference type="PROSITE" id="PS51375">
    <property type="entry name" value="PPR"/>
    <property type="match status" value="3"/>
</dbReference>
<feature type="repeat" description="PPR" evidence="2">
    <location>
        <begin position="540"/>
        <end position="574"/>
    </location>
</feature>
<sequence>MVYSHLGLKTLNGISVQRLYFSATFKSLFHELHLLDRIPQPTVSSVNRSMLNCLHKNLPFQSLAILRNQSQLGFVQNIDEVTFALSLKACQGQLKLGSQIHGLAISSGFVSYLTVLNSLMNLYCKSGHFGIALRIFENLSHPDIVSWNTILSGFEKSDDAFSFARAMNYNGIVFDPVTYTTVLSYCTDGNEFWVGLQLHSPILKHGLDSEIFIGNALITLYSRWGRLADARRVFDEMPKRDLVSWSAMVSGYAQEGDNRLEAVLVFINMLREGTLPDHVSLTGAISACGHERSLELGRQVHGLTIKMRYDRHLSVGNVLISTYSKCEVNNDAKLVFQFMSSRNVVSWTTIISIDEDAMSRFNEMRIDNVYPNEITFIGLIHAITTQNLLKEGLMVHGLCIKANFLSESTVCNSLITMYAKFESIQESEKIFEELRTREVISWNALISGYAQNDKFTESFLTFLSASKEITPNQYTFGSVLNAIGAAEDISIKHGQRCHSTLIKLGLSADPIVSGALLDMYAKRGSIIESLRVFDETPERTQFAWTAIISGYSRHGDYESVMSLFKRMEMEKINPDSITFLSVLTACCRNGMVDIGLKIFDSMIKDHHIEPNLEHYSVMVDMMGRAGRLKEAEELMNQIPGGPGLTVLQSLLGSCRLHGNIEIAEKVADRLIEMEPTCSGSYVLMSNLYAEKGKWEKVAEMRRGMRERGVRKEIGFSWVDVGNNNIDSFNLFGFSSGDKSHPNSEEICRMADFLGSEMQFWEHERRENKEEKYQDHK</sequence>
<proteinExistence type="predicted"/>
<name>A0AAE1JB28_9FABA</name>
<feature type="repeat" description="PPR" evidence="2">
    <location>
        <begin position="575"/>
        <end position="610"/>
    </location>
</feature>
<keyword evidence="4" id="KW-1185">Reference proteome</keyword>
<evidence type="ECO:0000313" key="3">
    <source>
        <dbReference type="EMBL" id="KAK4265228.1"/>
    </source>
</evidence>
<dbReference type="GO" id="GO:0009451">
    <property type="term" value="P:RNA modification"/>
    <property type="evidence" value="ECO:0007669"/>
    <property type="project" value="InterPro"/>
</dbReference>
<dbReference type="FunFam" id="1.25.40.10:FF:000573">
    <property type="entry name" value="Pentatricopeptide repeat-containing protein mitochondrial"/>
    <property type="match status" value="1"/>
</dbReference>
<organism evidence="3 4">
    <name type="scientific">Acacia crassicarpa</name>
    <name type="common">northern wattle</name>
    <dbReference type="NCBI Taxonomy" id="499986"/>
    <lineage>
        <taxon>Eukaryota</taxon>
        <taxon>Viridiplantae</taxon>
        <taxon>Streptophyta</taxon>
        <taxon>Embryophyta</taxon>
        <taxon>Tracheophyta</taxon>
        <taxon>Spermatophyta</taxon>
        <taxon>Magnoliopsida</taxon>
        <taxon>eudicotyledons</taxon>
        <taxon>Gunneridae</taxon>
        <taxon>Pentapetalae</taxon>
        <taxon>rosids</taxon>
        <taxon>fabids</taxon>
        <taxon>Fabales</taxon>
        <taxon>Fabaceae</taxon>
        <taxon>Caesalpinioideae</taxon>
        <taxon>mimosoid clade</taxon>
        <taxon>Acacieae</taxon>
        <taxon>Acacia</taxon>
    </lineage>
</organism>
<keyword evidence="1" id="KW-0677">Repeat</keyword>